<dbReference type="InterPro" id="IPR050121">
    <property type="entry name" value="Cytochrome_P450_monoxygenase"/>
</dbReference>
<dbReference type="InterPro" id="IPR002401">
    <property type="entry name" value="Cyt_P450_E_grp-I"/>
</dbReference>
<name>A0A9P4J021_9PEZI</name>
<dbReference type="FunFam" id="1.10.630.10:FF:000051">
    <property type="entry name" value="Cytochrome P450 monooxygenase (Fum15)"/>
    <property type="match status" value="1"/>
</dbReference>
<dbReference type="CDD" id="cd11069">
    <property type="entry name" value="CYP_FUM15-like"/>
    <property type="match status" value="1"/>
</dbReference>
<comment type="caution">
    <text evidence="3">The sequence shown here is derived from an EMBL/GenBank/DDBJ whole genome shotgun (WGS) entry which is preliminary data.</text>
</comment>
<evidence type="ECO:0000313" key="4">
    <source>
        <dbReference type="Proteomes" id="UP000799439"/>
    </source>
</evidence>
<sequence length="542" mass="61920">MASVKQLLGLSAIASYAINQFATQYAVKHSFGLTTLVIFFLLIIPKFVYGVLIYPHYISPLRYLPSPPNNSWLIGQARKIMKDPTGVPMREWNNEVRHDGLIRYLSWFNNERLLVTGPRALGEVLVTRNYDFVKPWQVRTGLNRILGEGILLAEGDEHKRQRKDLSPAFAFRHIKDLYPIFWDKSVEMVERIGDDIRNRTAEWQKESNVIEFGTYTSRTTLDIIGLAGMGQDFGAIKNPNNTLAQHYRTIFQPPKYARYFQVASLFLPTWVMQNLPVKRNEEINSARSYIRGLCKSLITAKRAAIVEKQPGYDILSVALESGGFDDENLTDQMMTFLVAGHETTSTGLIWAIYLLCRNPQYQARLREEIHANLSSPRSQEGRSINSTQIDALPYLTAVINEVLRLWAPVTMTMRTADKDTVIQSQPIPKGTLLILSPWATNTSYELWGDDAMEFRPERWLKDNQGGKGGAESNYSFLTFLHGPRSCIGERFSRSEFACLLAACMGRFEWELEMPDVEPRLAGLVTPRPKDGLWVRVKERQDW</sequence>
<keyword evidence="2" id="KW-0472">Membrane</keyword>
<feature type="binding site" description="axial binding residue" evidence="1">
    <location>
        <position position="486"/>
    </location>
    <ligand>
        <name>heme</name>
        <dbReference type="ChEBI" id="CHEBI:30413"/>
    </ligand>
    <ligandPart>
        <name>Fe</name>
        <dbReference type="ChEBI" id="CHEBI:18248"/>
    </ligandPart>
</feature>
<evidence type="ECO:0000256" key="1">
    <source>
        <dbReference type="PIRSR" id="PIRSR602401-1"/>
    </source>
</evidence>
<gene>
    <name evidence="3" type="ORF">K461DRAFT_162344</name>
</gene>
<dbReference type="PRINTS" id="PR00385">
    <property type="entry name" value="P450"/>
</dbReference>
<organism evidence="3 4">
    <name type="scientific">Myriangium duriaei CBS 260.36</name>
    <dbReference type="NCBI Taxonomy" id="1168546"/>
    <lineage>
        <taxon>Eukaryota</taxon>
        <taxon>Fungi</taxon>
        <taxon>Dikarya</taxon>
        <taxon>Ascomycota</taxon>
        <taxon>Pezizomycotina</taxon>
        <taxon>Dothideomycetes</taxon>
        <taxon>Dothideomycetidae</taxon>
        <taxon>Myriangiales</taxon>
        <taxon>Myriangiaceae</taxon>
        <taxon>Myriangium</taxon>
    </lineage>
</organism>
<keyword evidence="1" id="KW-0349">Heme</keyword>
<dbReference type="OrthoDB" id="1470350at2759"/>
<protein>
    <submittedName>
        <fullName evidence="3">Cytochrome P450</fullName>
    </submittedName>
</protein>
<dbReference type="GO" id="GO:0005506">
    <property type="term" value="F:iron ion binding"/>
    <property type="evidence" value="ECO:0007669"/>
    <property type="project" value="InterPro"/>
</dbReference>
<dbReference type="Proteomes" id="UP000799439">
    <property type="component" value="Unassembled WGS sequence"/>
</dbReference>
<accession>A0A9P4J021</accession>
<comment type="cofactor">
    <cofactor evidence="1">
        <name>heme</name>
        <dbReference type="ChEBI" id="CHEBI:30413"/>
    </cofactor>
</comment>
<dbReference type="EMBL" id="ML996087">
    <property type="protein sequence ID" value="KAF2152109.1"/>
    <property type="molecule type" value="Genomic_DNA"/>
</dbReference>
<dbReference type="InterPro" id="IPR001128">
    <property type="entry name" value="Cyt_P450"/>
</dbReference>
<keyword evidence="4" id="KW-1185">Reference proteome</keyword>
<keyword evidence="2" id="KW-0812">Transmembrane</keyword>
<dbReference type="GO" id="GO:0020037">
    <property type="term" value="F:heme binding"/>
    <property type="evidence" value="ECO:0007669"/>
    <property type="project" value="InterPro"/>
</dbReference>
<proteinExistence type="predicted"/>
<keyword evidence="1" id="KW-0479">Metal-binding</keyword>
<evidence type="ECO:0000313" key="3">
    <source>
        <dbReference type="EMBL" id="KAF2152109.1"/>
    </source>
</evidence>
<keyword evidence="1" id="KW-0408">Iron</keyword>
<dbReference type="PANTHER" id="PTHR24305">
    <property type="entry name" value="CYTOCHROME P450"/>
    <property type="match status" value="1"/>
</dbReference>
<dbReference type="Pfam" id="PF00067">
    <property type="entry name" value="p450"/>
    <property type="match status" value="1"/>
</dbReference>
<dbReference type="InterPro" id="IPR036396">
    <property type="entry name" value="Cyt_P450_sf"/>
</dbReference>
<dbReference type="PRINTS" id="PR00463">
    <property type="entry name" value="EP450I"/>
</dbReference>
<dbReference type="GO" id="GO:0004497">
    <property type="term" value="F:monooxygenase activity"/>
    <property type="evidence" value="ECO:0007669"/>
    <property type="project" value="InterPro"/>
</dbReference>
<keyword evidence="2" id="KW-1133">Transmembrane helix</keyword>
<dbReference type="GO" id="GO:0016705">
    <property type="term" value="F:oxidoreductase activity, acting on paired donors, with incorporation or reduction of molecular oxygen"/>
    <property type="evidence" value="ECO:0007669"/>
    <property type="project" value="InterPro"/>
</dbReference>
<evidence type="ECO:0000256" key="2">
    <source>
        <dbReference type="SAM" id="Phobius"/>
    </source>
</evidence>
<dbReference type="Gene3D" id="1.10.630.10">
    <property type="entry name" value="Cytochrome P450"/>
    <property type="match status" value="1"/>
</dbReference>
<dbReference type="PANTHER" id="PTHR24305:SF227">
    <property type="entry name" value="P450, PUTATIVE (EUROFUNG)-RELATED"/>
    <property type="match status" value="1"/>
</dbReference>
<feature type="transmembrane region" description="Helical" evidence="2">
    <location>
        <begin position="32"/>
        <end position="54"/>
    </location>
</feature>
<dbReference type="SUPFAM" id="SSF48264">
    <property type="entry name" value="Cytochrome P450"/>
    <property type="match status" value="1"/>
</dbReference>
<reference evidence="3" key="1">
    <citation type="journal article" date="2020" name="Stud. Mycol.">
        <title>101 Dothideomycetes genomes: a test case for predicting lifestyles and emergence of pathogens.</title>
        <authorList>
            <person name="Haridas S."/>
            <person name="Albert R."/>
            <person name="Binder M."/>
            <person name="Bloem J."/>
            <person name="Labutti K."/>
            <person name="Salamov A."/>
            <person name="Andreopoulos B."/>
            <person name="Baker S."/>
            <person name="Barry K."/>
            <person name="Bills G."/>
            <person name="Bluhm B."/>
            <person name="Cannon C."/>
            <person name="Castanera R."/>
            <person name="Culley D."/>
            <person name="Daum C."/>
            <person name="Ezra D."/>
            <person name="Gonzalez J."/>
            <person name="Henrissat B."/>
            <person name="Kuo A."/>
            <person name="Liang C."/>
            <person name="Lipzen A."/>
            <person name="Lutzoni F."/>
            <person name="Magnuson J."/>
            <person name="Mondo S."/>
            <person name="Nolan M."/>
            <person name="Ohm R."/>
            <person name="Pangilinan J."/>
            <person name="Park H.-J."/>
            <person name="Ramirez L."/>
            <person name="Alfaro M."/>
            <person name="Sun H."/>
            <person name="Tritt A."/>
            <person name="Yoshinaga Y."/>
            <person name="Zwiers L.-H."/>
            <person name="Turgeon B."/>
            <person name="Goodwin S."/>
            <person name="Spatafora J."/>
            <person name="Crous P."/>
            <person name="Grigoriev I."/>
        </authorList>
    </citation>
    <scope>NUCLEOTIDE SEQUENCE</scope>
    <source>
        <strain evidence="3">CBS 260.36</strain>
    </source>
</reference>
<dbReference type="AlphaFoldDB" id="A0A9P4J021"/>